<name>A0A3P9NG13_POERE</name>
<feature type="compositionally biased region" description="Basic and acidic residues" evidence="1">
    <location>
        <begin position="185"/>
        <end position="209"/>
    </location>
</feature>
<dbReference type="Proteomes" id="UP000242638">
    <property type="component" value="Unassembled WGS sequence"/>
</dbReference>
<dbReference type="InterPro" id="IPR038990">
    <property type="entry name" value="LBH_dom"/>
</dbReference>
<accession>A0A3P9NG13</accession>
<dbReference type="AlphaFoldDB" id="A0A3P9NG13"/>
<feature type="region of interest" description="Disordered" evidence="1">
    <location>
        <begin position="162"/>
        <end position="218"/>
    </location>
</feature>
<evidence type="ECO:0000256" key="1">
    <source>
        <dbReference type="SAM" id="MobiDB-lite"/>
    </source>
</evidence>
<evidence type="ECO:0000313" key="3">
    <source>
        <dbReference type="Ensembl" id="ENSPREP00000008525.1"/>
    </source>
</evidence>
<keyword evidence="4" id="KW-1185">Reference proteome</keyword>
<evidence type="ECO:0000259" key="2">
    <source>
        <dbReference type="Pfam" id="PF15317"/>
    </source>
</evidence>
<sequence>VTPAALRVHVYGTEEGVSFTLWTITAEERVLELSSGSGSSCGSSPPTPPRQTDPQHTDSLTERWREEEEEEAVCSSTCPSLHPWFLCCIGCHHVRLFPPGVSQLARCPLWDGMADVMNSLEPGTEDFSGGGAAGDQDSIFPETHERFPKLSKRLPSIVVEPMDAAEVESGELRWPPDDPGSPDAQSERRRAGDQSAGEEKSNAGEKEEASGVEMQESN</sequence>
<dbReference type="Ensembl" id="ENSPRET00000008623.1">
    <property type="protein sequence ID" value="ENSPREP00000008525.1"/>
    <property type="gene ID" value="ENSPREG00000005825.1"/>
</dbReference>
<dbReference type="Pfam" id="PF15317">
    <property type="entry name" value="Lbh"/>
    <property type="match status" value="1"/>
</dbReference>
<reference evidence="4" key="1">
    <citation type="submission" date="2013-11" db="EMBL/GenBank/DDBJ databases">
        <title>The genomic landscape of the Guanapo guppy.</title>
        <authorList>
            <person name="Kuenstner A."/>
            <person name="Dreyer C."/>
        </authorList>
    </citation>
    <scope>NUCLEOTIDE SEQUENCE</scope>
    <source>
        <strain evidence="4">Guanapo</strain>
    </source>
</reference>
<feature type="domain" description="LBH" evidence="2">
    <location>
        <begin position="133"/>
        <end position="178"/>
    </location>
</feature>
<proteinExistence type="predicted"/>
<evidence type="ECO:0000313" key="4">
    <source>
        <dbReference type="Proteomes" id="UP000242638"/>
    </source>
</evidence>
<feature type="region of interest" description="Disordered" evidence="1">
    <location>
        <begin position="34"/>
        <end position="68"/>
    </location>
</feature>
<dbReference type="InterPro" id="IPR042945">
    <property type="entry name" value="LBH_dom_prot"/>
</dbReference>
<organism evidence="3 4">
    <name type="scientific">Poecilia reticulata</name>
    <name type="common">Guppy</name>
    <name type="synonym">Acanthophacelus reticulatus</name>
    <dbReference type="NCBI Taxonomy" id="8081"/>
    <lineage>
        <taxon>Eukaryota</taxon>
        <taxon>Metazoa</taxon>
        <taxon>Chordata</taxon>
        <taxon>Craniata</taxon>
        <taxon>Vertebrata</taxon>
        <taxon>Euteleostomi</taxon>
        <taxon>Actinopterygii</taxon>
        <taxon>Neopterygii</taxon>
        <taxon>Teleostei</taxon>
        <taxon>Neoteleostei</taxon>
        <taxon>Acanthomorphata</taxon>
        <taxon>Ovalentaria</taxon>
        <taxon>Atherinomorphae</taxon>
        <taxon>Cyprinodontiformes</taxon>
        <taxon>Poeciliidae</taxon>
        <taxon>Poeciliinae</taxon>
        <taxon>Poecilia</taxon>
    </lineage>
</organism>
<feature type="compositionally biased region" description="Basic and acidic residues" evidence="1">
    <location>
        <begin position="53"/>
        <end position="66"/>
    </location>
</feature>
<dbReference type="PANTHER" id="PTHR14987:SF3">
    <property type="entry name" value="LBH DOMAIN-CONTAINING PROTEIN 2"/>
    <property type="match status" value="1"/>
</dbReference>
<protein>
    <submittedName>
        <fullName evidence="3">Protein LBH</fullName>
    </submittedName>
</protein>
<dbReference type="Bgee" id="ENSPREG00000005825">
    <property type="expression patterns" value="Expressed in head and 1 other cell type or tissue"/>
</dbReference>
<dbReference type="GeneTree" id="ENSGT00940000168728"/>
<dbReference type="PANTHER" id="PTHR14987">
    <property type="entry name" value="PROTEIN LBH-RELATED"/>
    <property type="match status" value="1"/>
</dbReference>
<feature type="compositionally biased region" description="Low complexity" evidence="1">
    <location>
        <begin position="34"/>
        <end position="44"/>
    </location>
</feature>
<reference evidence="3" key="3">
    <citation type="submission" date="2025-09" db="UniProtKB">
        <authorList>
            <consortium name="Ensembl"/>
        </authorList>
    </citation>
    <scope>IDENTIFICATION</scope>
    <source>
        <strain evidence="3">Guanapo</strain>
    </source>
</reference>
<reference evidence="3" key="2">
    <citation type="submission" date="2025-08" db="UniProtKB">
        <authorList>
            <consortium name="Ensembl"/>
        </authorList>
    </citation>
    <scope>IDENTIFICATION</scope>
    <source>
        <strain evidence="3">Guanapo</strain>
    </source>
</reference>